<dbReference type="EMBL" id="JBANDC010000007">
    <property type="protein sequence ID" value="MEM4988017.1"/>
    <property type="molecule type" value="Genomic_DNA"/>
</dbReference>
<accession>A0ABU9PVI0</accession>
<proteinExistence type="predicted"/>
<dbReference type="RefSeq" id="WP_342829510.1">
    <property type="nucleotide sequence ID" value="NZ_JBANDC010000007.1"/>
</dbReference>
<name>A0ABU9PVI0_9BURK</name>
<evidence type="ECO:0000313" key="2">
    <source>
        <dbReference type="Proteomes" id="UP001495910"/>
    </source>
</evidence>
<reference evidence="1 2" key="1">
    <citation type="submission" date="2024-02" db="EMBL/GenBank/DDBJ databases">
        <title>Draft genome sequence of Collimonas sp. strain H4R21, an effective mineral-weathering bacterial strain isolated from the beech rhizosphere.</title>
        <authorList>
            <person name="Morin E."/>
            <person name="Uroz S."/>
            <person name="Leveau J.H.J."/>
            <person name="Kumar R."/>
            <person name="Rey M.W."/>
            <person name="Pham J."/>
        </authorList>
    </citation>
    <scope>NUCLEOTIDE SEQUENCE [LARGE SCALE GENOMIC DNA]</scope>
    <source>
        <strain evidence="1 2">H4R21</strain>
    </source>
</reference>
<evidence type="ECO:0000313" key="1">
    <source>
        <dbReference type="EMBL" id="MEM4988017.1"/>
    </source>
</evidence>
<gene>
    <name evidence="1" type="ORF">V8G57_11525</name>
</gene>
<keyword evidence="2" id="KW-1185">Reference proteome</keyword>
<organism evidence="1 2">
    <name type="scientific">Collimonas rhizosphaerae</name>
    <dbReference type="NCBI Taxonomy" id="3126357"/>
    <lineage>
        <taxon>Bacteria</taxon>
        <taxon>Pseudomonadati</taxon>
        <taxon>Pseudomonadota</taxon>
        <taxon>Betaproteobacteria</taxon>
        <taxon>Burkholderiales</taxon>
        <taxon>Oxalobacteraceae</taxon>
        <taxon>Collimonas</taxon>
    </lineage>
</organism>
<comment type="caution">
    <text evidence="1">The sequence shown here is derived from an EMBL/GenBank/DDBJ whole genome shotgun (WGS) entry which is preliminary data.</text>
</comment>
<protein>
    <recommendedName>
        <fullName evidence="3">Ubiquitin-like domain-containing protein</fullName>
    </recommendedName>
</protein>
<evidence type="ECO:0008006" key="3">
    <source>
        <dbReference type="Google" id="ProtNLM"/>
    </source>
</evidence>
<sequence>MTTLVVFIQVQGRPGIIETKLGPATTIGELKAALAAVGVNIDVETFIYVEDAENHLHGEHHEPAYGVKHGCRIHVSRCKRIRATVHYLDKTETRDFAPGARIRAVKAHAVDVFHIPPKDAGEHVLQLCNSQERPASDTPLHTLADHNTCAVCFDLVPEKRIEG</sequence>
<dbReference type="Proteomes" id="UP001495910">
    <property type="component" value="Unassembled WGS sequence"/>
</dbReference>